<reference evidence="1" key="1">
    <citation type="submission" date="2022-07" db="EMBL/GenBank/DDBJ databases">
        <authorList>
            <person name="Criscuolo A."/>
        </authorList>
    </citation>
    <scope>NUCLEOTIDE SEQUENCE</scope>
    <source>
        <strain evidence="1">CIP103197</strain>
    </source>
</reference>
<proteinExistence type="predicted"/>
<dbReference type="Proteomes" id="UP001152447">
    <property type="component" value="Unassembled WGS sequence"/>
</dbReference>
<dbReference type="AlphaFoldDB" id="A0A9W4VRN9"/>
<protein>
    <recommendedName>
        <fullName evidence="3">Orphan protein</fullName>
    </recommendedName>
</protein>
<keyword evidence="2" id="KW-1185">Reference proteome</keyword>
<dbReference type="RefSeq" id="WP_076922582.1">
    <property type="nucleotide sequence ID" value="NZ_CAMAPB010000029.1"/>
</dbReference>
<evidence type="ECO:0000313" key="2">
    <source>
        <dbReference type="Proteomes" id="UP001152447"/>
    </source>
</evidence>
<gene>
    <name evidence="1" type="ORF">PSEHALCIP103_02141</name>
</gene>
<dbReference type="EMBL" id="CAMAPB010000029">
    <property type="protein sequence ID" value="CAH9059840.1"/>
    <property type="molecule type" value="Genomic_DNA"/>
</dbReference>
<organism evidence="1 2">
    <name type="scientific">Pseudoalteromonas haloplanktis</name>
    <name type="common">Alteromonas haloplanktis</name>
    <dbReference type="NCBI Taxonomy" id="228"/>
    <lineage>
        <taxon>Bacteria</taxon>
        <taxon>Pseudomonadati</taxon>
        <taxon>Pseudomonadota</taxon>
        <taxon>Gammaproteobacteria</taxon>
        <taxon>Alteromonadales</taxon>
        <taxon>Pseudoalteromonadaceae</taxon>
        <taxon>Pseudoalteromonas</taxon>
    </lineage>
</organism>
<name>A0A9W4VRN9_PSEHA</name>
<evidence type="ECO:0000313" key="1">
    <source>
        <dbReference type="EMBL" id="CAH9059840.1"/>
    </source>
</evidence>
<sequence>MQLSDEKKIRVMYRVEPGCLGPDGVDHIEDFCRFANKHIKSPYYAQLLFLPRYDKQKGERQYSVKNRNLSQVQAKAYLNHFEIDIEDFEEQLDELLSKSIDLYFKR</sequence>
<accession>A0A9W4VRN9</accession>
<comment type="caution">
    <text evidence="1">The sequence shown here is derived from an EMBL/GenBank/DDBJ whole genome shotgun (WGS) entry which is preliminary data.</text>
</comment>
<evidence type="ECO:0008006" key="3">
    <source>
        <dbReference type="Google" id="ProtNLM"/>
    </source>
</evidence>